<evidence type="ECO:0000256" key="1">
    <source>
        <dbReference type="ARBA" id="ARBA00001954"/>
    </source>
</evidence>
<reference evidence="2" key="1">
    <citation type="submission" date="2013-04" db="EMBL/GenBank/DDBJ databases">
        <authorList>
            <person name="Qu J."/>
            <person name="Murali S.C."/>
            <person name="Bandaranaike D."/>
            <person name="Bellair M."/>
            <person name="Blankenburg K."/>
            <person name="Chao H."/>
            <person name="Dinh H."/>
            <person name="Doddapaneni H."/>
            <person name="Downs B."/>
            <person name="Dugan-Rocha S."/>
            <person name="Elkadiri S."/>
            <person name="Gnanaolivu R.D."/>
            <person name="Hernandez B."/>
            <person name="Javaid M."/>
            <person name="Jayaseelan J.C."/>
            <person name="Lee S."/>
            <person name="Li M."/>
            <person name="Ming W."/>
            <person name="Munidasa M."/>
            <person name="Muniz J."/>
            <person name="Nguyen L."/>
            <person name="Ongeri F."/>
            <person name="Osuji N."/>
            <person name="Pu L.-L."/>
            <person name="Puazo M."/>
            <person name="Qu C."/>
            <person name="Quiroz J."/>
            <person name="Raj R."/>
            <person name="Weissenberger G."/>
            <person name="Xin Y."/>
            <person name="Zou X."/>
            <person name="Han Y."/>
            <person name="Richards S."/>
            <person name="Worley K."/>
            <person name="Muzny D."/>
            <person name="Gibbs R."/>
        </authorList>
    </citation>
    <scope>NUCLEOTIDE SEQUENCE</scope>
    <source>
        <strain evidence="2">Sampled in the wild</strain>
    </source>
</reference>
<comment type="caution">
    <text evidence="2">The sequence shown here is derived from an EMBL/GenBank/DDBJ whole genome shotgun (WGS) entry which is preliminary data.</text>
</comment>
<proteinExistence type="predicted"/>
<sequence length="164" mass="19543">MLLRQVLHLNKPYFSVSRFRHENRFSTNDVKKNVDCSKFTGLYPNYLDFSKQFDASSREEFSRDMRVLDNFVTEDEETSLVEELSPVLNELHYEFDHWDDAIHGFRETERLKWNDDNMKIINRVRRIAFPPNSGHLYLVHVLDLAKDGHIKPHIDSIRVIDCVF</sequence>
<name>A0A8K0P974_LADFU</name>
<dbReference type="Proteomes" id="UP000792457">
    <property type="component" value="Unassembled WGS sequence"/>
</dbReference>
<evidence type="ECO:0000313" key="3">
    <source>
        <dbReference type="Proteomes" id="UP000792457"/>
    </source>
</evidence>
<dbReference type="AlphaFoldDB" id="A0A8K0P974"/>
<protein>
    <submittedName>
        <fullName evidence="2">Uncharacterized protein</fullName>
    </submittedName>
</protein>
<dbReference type="GO" id="GO:0006974">
    <property type="term" value="P:DNA damage response"/>
    <property type="evidence" value="ECO:0007669"/>
    <property type="project" value="InterPro"/>
</dbReference>
<dbReference type="InterPro" id="IPR037151">
    <property type="entry name" value="AlkB-like_sf"/>
</dbReference>
<accession>A0A8K0P974</accession>
<gene>
    <name evidence="2" type="ORF">J437_LFUL016460</name>
</gene>
<dbReference type="OrthoDB" id="28127at2759"/>
<dbReference type="PANTHER" id="PTHR21052">
    <property type="entry name" value="SPERMATOGENESIS ASSOCIATED 11-RELATED"/>
    <property type="match status" value="1"/>
</dbReference>
<dbReference type="InterPro" id="IPR032870">
    <property type="entry name" value="ALKBH7-like"/>
</dbReference>
<dbReference type="GO" id="GO:0005759">
    <property type="term" value="C:mitochondrial matrix"/>
    <property type="evidence" value="ECO:0007669"/>
    <property type="project" value="TreeGrafter"/>
</dbReference>
<dbReference type="EMBL" id="KZ309054">
    <property type="protein sequence ID" value="KAG8236628.1"/>
    <property type="molecule type" value="Genomic_DNA"/>
</dbReference>
<dbReference type="Gene3D" id="2.60.120.590">
    <property type="entry name" value="Alpha-ketoglutarate-dependent dioxygenase AlkB-like"/>
    <property type="match status" value="1"/>
</dbReference>
<evidence type="ECO:0000313" key="2">
    <source>
        <dbReference type="EMBL" id="KAG8236628.1"/>
    </source>
</evidence>
<dbReference type="PANTHER" id="PTHR21052:SF0">
    <property type="entry name" value="ALPHA-KETOGLUTARATE-DEPENDENT DIOXYGENASE ALKB HOMOLOG 7, MITOCHONDRIAL"/>
    <property type="match status" value="1"/>
</dbReference>
<keyword evidence="3" id="KW-1185">Reference proteome</keyword>
<organism evidence="2 3">
    <name type="scientific">Ladona fulva</name>
    <name type="common">Scarce chaser dragonfly</name>
    <name type="synonym">Libellula fulva</name>
    <dbReference type="NCBI Taxonomy" id="123851"/>
    <lineage>
        <taxon>Eukaryota</taxon>
        <taxon>Metazoa</taxon>
        <taxon>Ecdysozoa</taxon>
        <taxon>Arthropoda</taxon>
        <taxon>Hexapoda</taxon>
        <taxon>Insecta</taxon>
        <taxon>Pterygota</taxon>
        <taxon>Palaeoptera</taxon>
        <taxon>Odonata</taxon>
        <taxon>Epiprocta</taxon>
        <taxon>Anisoptera</taxon>
        <taxon>Libelluloidea</taxon>
        <taxon>Libellulidae</taxon>
        <taxon>Ladona</taxon>
    </lineage>
</organism>
<dbReference type="GO" id="GO:0006631">
    <property type="term" value="P:fatty acid metabolic process"/>
    <property type="evidence" value="ECO:0007669"/>
    <property type="project" value="TreeGrafter"/>
</dbReference>
<comment type="cofactor">
    <cofactor evidence="1">
        <name>Fe(2+)</name>
        <dbReference type="ChEBI" id="CHEBI:29033"/>
    </cofactor>
</comment>
<reference evidence="2" key="2">
    <citation type="submission" date="2017-10" db="EMBL/GenBank/DDBJ databases">
        <title>Ladona fulva Genome sequencing and assembly.</title>
        <authorList>
            <person name="Murali S."/>
            <person name="Richards S."/>
            <person name="Bandaranaike D."/>
            <person name="Bellair M."/>
            <person name="Blankenburg K."/>
            <person name="Chao H."/>
            <person name="Dinh H."/>
            <person name="Doddapaneni H."/>
            <person name="Dugan-Rocha S."/>
            <person name="Elkadiri S."/>
            <person name="Gnanaolivu R."/>
            <person name="Hernandez B."/>
            <person name="Skinner E."/>
            <person name="Javaid M."/>
            <person name="Lee S."/>
            <person name="Li M."/>
            <person name="Ming W."/>
            <person name="Munidasa M."/>
            <person name="Muniz J."/>
            <person name="Nguyen L."/>
            <person name="Hughes D."/>
            <person name="Osuji N."/>
            <person name="Pu L.-L."/>
            <person name="Puazo M."/>
            <person name="Qu C."/>
            <person name="Quiroz J."/>
            <person name="Raj R."/>
            <person name="Weissenberger G."/>
            <person name="Xin Y."/>
            <person name="Zou X."/>
            <person name="Han Y."/>
            <person name="Worley K."/>
            <person name="Muzny D."/>
            <person name="Gibbs R."/>
        </authorList>
    </citation>
    <scope>NUCLEOTIDE SEQUENCE</scope>
    <source>
        <strain evidence="2">Sampled in the wild</strain>
    </source>
</reference>